<proteinExistence type="predicted"/>
<dbReference type="InterPro" id="IPR036047">
    <property type="entry name" value="F-box-like_dom_sf"/>
</dbReference>
<dbReference type="Gene3D" id="1.20.1280.50">
    <property type="match status" value="1"/>
</dbReference>
<keyword evidence="3" id="KW-1185">Reference proteome</keyword>
<name>A0ABR3GDQ7_9PEZI</name>
<dbReference type="SUPFAM" id="SSF81383">
    <property type="entry name" value="F-box domain"/>
    <property type="match status" value="1"/>
</dbReference>
<evidence type="ECO:0000313" key="3">
    <source>
        <dbReference type="Proteomes" id="UP001447188"/>
    </source>
</evidence>
<organism evidence="2 3">
    <name type="scientific">Discina gigas</name>
    <dbReference type="NCBI Taxonomy" id="1032678"/>
    <lineage>
        <taxon>Eukaryota</taxon>
        <taxon>Fungi</taxon>
        <taxon>Dikarya</taxon>
        <taxon>Ascomycota</taxon>
        <taxon>Pezizomycotina</taxon>
        <taxon>Pezizomycetes</taxon>
        <taxon>Pezizales</taxon>
        <taxon>Discinaceae</taxon>
        <taxon>Discina</taxon>
    </lineage>
</organism>
<evidence type="ECO:0000313" key="2">
    <source>
        <dbReference type="EMBL" id="KAL0634054.1"/>
    </source>
</evidence>
<feature type="domain" description="F-box" evidence="1">
    <location>
        <begin position="42"/>
        <end position="86"/>
    </location>
</feature>
<comment type="caution">
    <text evidence="2">The sequence shown here is derived from an EMBL/GenBank/DDBJ whole genome shotgun (WGS) entry which is preliminary data.</text>
</comment>
<accession>A0ABR3GDQ7</accession>
<evidence type="ECO:0000259" key="1">
    <source>
        <dbReference type="Pfam" id="PF12937"/>
    </source>
</evidence>
<dbReference type="Pfam" id="PF12937">
    <property type="entry name" value="F-box-like"/>
    <property type="match status" value="1"/>
</dbReference>
<dbReference type="InterPro" id="IPR001810">
    <property type="entry name" value="F-box_dom"/>
</dbReference>
<gene>
    <name evidence="2" type="ORF">Q9L58_007002</name>
</gene>
<reference evidence="2 3" key="1">
    <citation type="submission" date="2024-02" db="EMBL/GenBank/DDBJ databases">
        <title>Discinaceae phylogenomics.</title>
        <authorList>
            <person name="Dirks A.C."/>
            <person name="James T.Y."/>
        </authorList>
    </citation>
    <scope>NUCLEOTIDE SEQUENCE [LARGE SCALE GENOMIC DNA]</scope>
    <source>
        <strain evidence="2 3">ACD0624</strain>
    </source>
</reference>
<dbReference type="Proteomes" id="UP001447188">
    <property type="component" value="Unassembled WGS sequence"/>
</dbReference>
<protein>
    <recommendedName>
        <fullName evidence="1">F-box domain-containing protein</fullName>
    </recommendedName>
</protein>
<dbReference type="EMBL" id="JBBBZM010000105">
    <property type="protein sequence ID" value="KAL0634054.1"/>
    <property type="molecule type" value="Genomic_DNA"/>
</dbReference>
<sequence length="291" mass="33106">MTYATDARGALRSEIVKRFSTARFKAVDISDLSSTRGFDVFGSLPRDVQIDVLGYVAVHRPAQVLLMRKVCKRWRGILSDDSIYHSAMFTASFSLPPPRVSLEAFGNTAWSDDRIRRFRLSKGRTIWYTRDLPNNNVMQPNNVIYRDGFIVWWIQHGRYFSYVDLNQAKNAKRSFVVDSGFTRGWEPPLYAQADGKLIFGEICEENDQRRLGKRLYVVLLQDPPQRGEICLSAFQQSSGGAIEIYCSGQYAVVLNGLRLLVADIRDVTATKVLRIIHLNEHTVSDTPSCDE</sequence>